<keyword evidence="5 10" id="KW-0812">Transmembrane</keyword>
<dbReference type="GO" id="GO:0016020">
    <property type="term" value="C:membrane"/>
    <property type="evidence" value="ECO:0007669"/>
    <property type="project" value="UniProtKB-SubCell"/>
</dbReference>
<evidence type="ECO:0000313" key="15">
    <source>
        <dbReference type="Proteomes" id="UP000320475"/>
    </source>
</evidence>
<feature type="domain" description="Peptidase S54 rhomboid" evidence="11">
    <location>
        <begin position="175"/>
        <end position="312"/>
    </location>
</feature>
<dbReference type="InterPro" id="IPR022764">
    <property type="entry name" value="Peptidase_S54_rhomboid_dom"/>
</dbReference>
<evidence type="ECO:0000256" key="3">
    <source>
        <dbReference type="ARBA" id="ARBA00009045"/>
    </source>
</evidence>
<comment type="subcellular location">
    <subcellularLocation>
        <location evidence="2 10">Membrane</location>
        <topology evidence="2 10">Multi-pass membrane protein</topology>
    </subcellularLocation>
</comment>
<name>A0A507D5U1_9FUNG</name>
<comment type="caution">
    <text evidence="13">The sequence shown here is derived from an EMBL/GenBank/DDBJ whole genome shotgun (WGS) entry which is preliminary data.</text>
</comment>
<dbReference type="Gene3D" id="1.20.1540.10">
    <property type="entry name" value="Rhomboid-like"/>
    <property type="match status" value="1"/>
</dbReference>
<protein>
    <recommendedName>
        <fullName evidence="10">Rhomboid-type serine protease</fullName>
        <ecNumber evidence="10">3.4.21.105</ecNumber>
    </recommendedName>
</protein>
<accession>A0A507D5U1</accession>
<dbReference type="SUPFAM" id="SSF144091">
    <property type="entry name" value="Rhomboid-like"/>
    <property type="match status" value="1"/>
</dbReference>
<dbReference type="PANTHER" id="PTHR22936:SF69">
    <property type="entry name" value="RHOMBOID-LIKE PROTEIN"/>
    <property type="match status" value="1"/>
</dbReference>
<dbReference type="OrthoDB" id="2146116at2759"/>
<evidence type="ECO:0000256" key="8">
    <source>
        <dbReference type="ARBA" id="ARBA00022989"/>
    </source>
</evidence>
<reference evidence="14 15" key="1">
    <citation type="journal article" date="2019" name="Sci. Rep.">
        <title>Comparative genomics of chytrid fungi reveal insights into the obligate biotrophic and pathogenic lifestyle of Synchytrium endobioticum.</title>
        <authorList>
            <person name="van de Vossenberg B.T.L.H."/>
            <person name="Warris S."/>
            <person name="Nguyen H.D.T."/>
            <person name="van Gent-Pelzer M.P.E."/>
            <person name="Joly D.L."/>
            <person name="van de Geest H.C."/>
            <person name="Bonants P.J.M."/>
            <person name="Smith D.S."/>
            <person name="Levesque C.A."/>
            <person name="van der Lee T.A.J."/>
        </authorList>
    </citation>
    <scope>NUCLEOTIDE SEQUENCE [LARGE SCALE GENOMIC DNA]</scope>
    <source>
        <strain evidence="13 15">LEV6574</strain>
        <strain evidence="12 14">MB42</strain>
    </source>
</reference>
<dbReference type="Proteomes" id="UP000317494">
    <property type="component" value="Unassembled WGS sequence"/>
</dbReference>
<dbReference type="STRING" id="286115.A0A507D5U1"/>
<feature type="transmembrane region" description="Helical" evidence="10">
    <location>
        <begin position="117"/>
        <end position="137"/>
    </location>
</feature>
<dbReference type="EMBL" id="QEAM01000091">
    <property type="protein sequence ID" value="TPX46882.1"/>
    <property type="molecule type" value="Genomic_DNA"/>
</dbReference>
<feature type="transmembrane region" description="Helical" evidence="10">
    <location>
        <begin position="327"/>
        <end position="352"/>
    </location>
</feature>
<dbReference type="EC" id="3.4.21.105" evidence="10"/>
<evidence type="ECO:0000259" key="11">
    <source>
        <dbReference type="Pfam" id="PF01694"/>
    </source>
</evidence>
<evidence type="ECO:0000256" key="7">
    <source>
        <dbReference type="ARBA" id="ARBA00022825"/>
    </source>
</evidence>
<dbReference type="Proteomes" id="UP000320475">
    <property type="component" value="Unassembled WGS sequence"/>
</dbReference>
<evidence type="ECO:0000256" key="10">
    <source>
        <dbReference type="RuleBase" id="RU362115"/>
    </source>
</evidence>
<evidence type="ECO:0000256" key="9">
    <source>
        <dbReference type="ARBA" id="ARBA00023136"/>
    </source>
</evidence>
<keyword evidence="8 10" id="KW-1133">Transmembrane helix</keyword>
<proteinExistence type="inferred from homology"/>
<evidence type="ECO:0000256" key="2">
    <source>
        <dbReference type="ARBA" id="ARBA00004141"/>
    </source>
</evidence>
<feature type="transmembrane region" description="Helical" evidence="10">
    <location>
        <begin position="298"/>
        <end position="315"/>
    </location>
</feature>
<comment type="catalytic activity">
    <reaction evidence="1 10">
        <text>Cleaves type-1 transmembrane domains using a catalytic dyad composed of serine and histidine that are contributed by different transmembrane domains.</text>
        <dbReference type="EC" id="3.4.21.105"/>
    </reaction>
</comment>
<evidence type="ECO:0000256" key="6">
    <source>
        <dbReference type="ARBA" id="ARBA00022801"/>
    </source>
</evidence>
<keyword evidence="4 10" id="KW-0645">Protease</keyword>
<keyword evidence="9 10" id="KW-0472">Membrane</keyword>
<feature type="transmembrane region" description="Helical" evidence="10">
    <location>
        <begin position="273"/>
        <end position="292"/>
    </location>
</feature>
<dbReference type="GO" id="GO:0004252">
    <property type="term" value="F:serine-type endopeptidase activity"/>
    <property type="evidence" value="ECO:0007669"/>
    <property type="project" value="InterPro"/>
</dbReference>
<organism evidence="13 15">
    <name type="scientific">Synchytrium endobioticum</name>
    <dbReference type="NCBI Taxonomy" id="286115"/>
    <lineage>
        <taxon>Eukaryota</taxon>
        <taxon>Fungi</taxon>
        <taxon>Fungi incertae sedis</taxon>
        <taxon>Chytridiomycota</taxon>
        <taxon>Chytridiomycota incertae sedis</taxon>
        <taxon>Chytridiomycetes</taxon>
        <taxon>Synchytriales</taxon>
        <taxon>Synchytriaceae</taxon>
        <taxon>Synchytrium</taxon>
    </lineage>
</organism>
<dbReference type="Pfam" id="PF01694">
    <property type="entry name" value="Rhomboid"/>
    <property type="match status" value="1"/>
</dbReference>
<keyword evidence="6 10" id="KW-0378">Hydrolase</keyword>
<comment type="function">
    <text evidence="10">Serine protease involved in intramembrane proteolysis.</text>
</comment>
<dbReference type="InterPro" id="IPR002610">
    <property type="entry name" value="Peptidase_S54_rhomboid-like"/>
</dbReference>
<evidence type="ECO:0000256" key="4">
    <source>
        <dbReference type="ARBA" id="ARBA00022670"/>
    </source>
</evidence>
<keyword evidence="7 10" id="KW-0720">Serine protease</keyword>
<dbReference type="AlphaFoldDB" id="A0A507D5U1"/>
<evidence type="ECO:0000256" key="1">
    <source>
        <dbReference type="ARBA" id="ARBA00000156"/>
    </source>
</evidence>
<feature type="transmembrane region" description="Helical" evidence="10">
    <location>
        <begin position="176"/>
        <end position="197"/>
    </location>
</feature>
<dbReference type="EMBL" id="QEAN01000150">
    <property type="protein sequence ID" value="TPX45592.1"/>
    <property type="molecule type" value="Genomic_DNA"/>
</dbReference>
<gene>
    <name evidence="13" type="ORF">SeLEV6574_g02975</name>
    <name evidence="12" type="ORF">SeMB42_g03950</name>
</gene>
<comment type="similarity">
    <text evidence="3 10">Belongs to the peptidase S54 family.</text>
</comment>
<keyword evidence="14" id="KW-1185">Reference proteome</keyword>
<evidence type="ECO:0000256" key="5">
    <source>
        <dbReference type="ARBA" id="ARBA00022692"/>
    </source>
</evidence>
<dbReference type="GO" id="GO:0006508">
    <property type="term" value="P:proteolysis"/>
    <property type="evidence" value="ECO:0007669"/>
    <property type="project" value="UniProtKB-KW"/>
</dbReference>
<feature type="transmembrane region" description="Helical" evidence="10">
    <location>
        <begin position="209"/>
        <end position="233"/>
    </location>
</feature>
<sequence>MDSRTLSKGSAATLTSLIPPLDNDFDSLVNIPAKLIGRQPSHHLGLPSSTSLSSLLAGDESRDIDDMIAIPRLIKSLPVKSKGLTKFANFLIMMDQERYRSVQPLVPIAKARHFSRFLLVVHTALLIAMLVFNRGMAPLSVNPLFGPSPQTLQTFGANVASVFYIPPTPATVASNLYRLVTAMFLHSGIVHLLVISMCEITVGRNMIHFLGYTPLVSIWMLAGIGGNAVAVGIRSQLTAVSVGSSGALMGLHGANIADILMNWKEMRQVRGRMLYWVVNSLLVLLLSLMPYVDNLVHVGGFITGFGAGLLCIPFLNKETNRVQWYLFKIFGFALSFVVIYLSIVLLLSNIYVSQRVPWFCHALLSISC</sequence>
<evidence type="ECO:0000313" key="13">
    <source>
        <dbReference type="EMBL" id="TPX46882.1"/>
    </source>
</evidence>
<dbReference type="InterPro" id="IPR035952">
    <property type="entry name" value="Rhomboid-like_sf"/>
</dbReference>
<evidence type="ECO:0000313" key="12">
    <source>
        <dbReference type="EMBL" id="TPX45592.1"/>
    </source>
</evidence>
<dbReference type="VEuPathDB" id="FungiDB:SeMB42_g03950"/>
<evidence type="ECO:0000313" key="14">
    <source>
        <dbReference type="Proteomes" id="UP000317494"/>
    </source>
</evidence>
<feature type="transmembrane region" description="Helical" evidence="10">
    <location>
        <begin position="239"/>
        <end position="261"/>
    </location>
</feature>
<dbReference type="PANTHER" id="PTHR22936">
    <property type="entry name" value="RHOMBOID-RELATED"/>
    <property type="match status" value="1"/>
</dbReference>